<feature type="compositionally biased region" description="Polar residues" evidence="1">
    <location>
        <begin position="69"/>
        <end position="82"/>
    </location>
</feature>
<evidence type="ECO:0000313" key="3">
    <source>
        <dbReference type="Proteomes" id="UP001378960"/>
    </source>
</evidence>
<feature type="compositionally biased region" description="Polar residues" evidence="1">
    <location>
        <begin position="373"/>
        <end position="384"/>
    </location>
</feature>
<dbReference type="EMBL" id="BTGB01000001">
    <property type="protein sequence ID" value="GMM44464.1"/>
    <property type="molecule type" value="Genomic_DNA"/>
</dbReference>
<evidence type="ECO:0000256" key="1">
    <source>
        <dbReference type="SAM" id="MobiDB-lite"/>
    </source>
</evidence>
<protein>
    <submittedName>
        <fullName evidence="2">Uncharacterized protein</fullName>
    </submittedName>
</protein>
<feature type="region of interest" description="Disordered" evidence="1">
    <location>
        <begin position="147"/>
        <end position="169"/>
    </location>
</feature>
<gene>
    <name evidence="2" type="ORF">DAPK24_010390</name>
</gene>
<reference evidence="2 3" key="1">
    <citation type="journal article" date="2023" name="Elife">
        <title>Identification of key yeast species and microbe-microbe interactions impacting larval growth of Drosophila in the wild.</title>
        <authorList>
            <person name="Mure A."/>
            <person name="Sugiura Y."/>
            <person name="Maeda R."/>
            <person name="Honda K."/>
            <person name="Sakurai N."/>
            <person name="Takahashi Y."/>
            <person name="Watada M."/>
            <person name="Katoh T."/>
            <person name="Gotoh A."/>
            <person name="Gotoh Y."/>
            <person name="Taniguchi I."/>
            <person name="Nakamura K."/>
            <person name="Hayashi T."/>
            <person name="Katayama T."/>
            <person name="Uemura T."/>
            <person name="Hattori Y."/>
        </authorList>
    </citation>
    <scope>NUCLEOTIDE SEQUENCE [LARGE SCALE GENOMIC DNA]</scope>
    <source>
        <strain evidence="2 3">PK-24</strain>
    </source>
</reference>
<feature type="region of interest" description="Disordered" evidence="1">
    <location>
        <begin position="41"/>
        <end position="100"/>
    </location>
</feature>
<name>A0AAV5R1D8_PICKL</name>
<proteinExistence type="predicted"/>
<feature type="region of interest" description="Disordered" evidence="1">
    <location>
        <begin position="495"/>
        <end position="523"/>
    </location>
</feature>
<comment type="caution">
    <text evidence="2">The sequence shown here is derived from an EMBL/GenBank/DDBJ whole genome shotgun (WGS) entry which is preliminary data.</text>
</comment>
<organism evidence="2 3">
    <name type="scientific">Pichia kluyveri</name>
    <name type="common">Yeast</name>
    <dbReference type="NCBI Taxonomy" id="36015"/>
    <lineage>
        <taxon>Eukaryota</taxon>
        <taxon>Fungi</taxon>
        <taxon>Dikarya</taxon>
        <taxon>Ascomycota</taxon>
        <taxon>Saccharomycotina</taxon>
        <taxon>Pichiomycetes</taxon>
        <taxon>Pichiales</taxon>
        <taxon>Pichiaceae</taxon>
        <taxon>Pichia</taxon>
    </lineage>
</organism>
<dbReference type="Proteomes" id="UP001378960">
    <property type="component" value="Unassembled WGS sequence"/>
</dbReference>
<feature type="compositionally biased region" description="Basic and acidic residues" evidence="1">
    <location>
        <begin position="41"/>
        <end position="53"/>
    </location>
</feature>
<feature type="compositionally biased region" description="Basic and acidic residues" evidence="1">
    <location>
        <begin position="393"/>
        <end position="405"/>
    </location>
</feature>
<feature type="compositionally biased region" description="Polar residues" evidence="1">
    <location>
        <begin position="497"/>
        <end position="508"/>
    </location>
</feature>
<feature type="compositionally biased region" description="Polar residues" evidence="1">
    <location>
        <begin position="89"/>
        <end position="100"/>
    </location>
</feature>
<feature type="compositionally biased region" description="Low complexity" evidence="1">
    <location>
        <begin position="509"/>
        <end position="521"/>
    </location>
</feature>
<keyword evidence="3" id="KW-1185">Reference proteome</keyword>
<dbReference type="AlphaFoldDB" id="A0AAV5R1D8"/>
<accession>A0AAV5R1D8</accession>
<sequence length="1169" mass="131310">MPSKDVDISISDDLFNQILDVSPLKQKHVIEIANNDRENIQKLDEPFHRDKNTDSYTFDDLDDHDKQEWINQNGEDFSSSPTIPMDSPSMHQPSDNEQRPTFTNHQFFVKTKSSYADEPSSSSSSFKFSPVMFGNNTRMENTSLDFSDNKENIKSSSGSNKACKNDKNNTENQLNYKETRILDVNSKPIITTLPNQSFITIVSPVINNSNPILSRSQSQVQSPNVNDVAPIQKAEILNAIAIGLRQYNVVLTDFDADVQPRSDYLVCYLNEMGFNLKTKMVNDYLAEIRNDRLDPEVKSFLNNDNYTTEVNKLLAESNKRRKSYNKRKTHKNDSTCINSEVNLLAEHSELLGLSSHPALHGQTLVPIAMASSKTSKTTDINPQMKTNSKVKQKSKEKEKAKPKTKITQREFNNDLEKLSRDYNFEGLTNKTKKNTDLSSNENDTKLSNIKRFEIFNQSEIPFKLKSEKPKSDSFSSTTSSVFKLSSLTSSSYAASTNTPISSSIPASLSTPKSSTNTSTNPILEPIHSHSLVRSSTPIINTSSKELDESLSNGNLSSNLTIDAVKIETLINKKREHDDVKCKRVSFVNFTNINNYEKQKNDHAVTNKLNTSKHLFKMISDSLTTITSKKGSNSTDTNNKSHSLNISITELPISLYSPTSVNMDDDQMISYIEVTLNISQFNKFLNYNSNSVKNGNFTSIIQLKSITRVYNDDQLLIKRCDPINASFIDDARQTIKIILPLQAKLWAGLINDYHNGICDGTRFNKLKISHTLLINDDLLNFKNFKKPLHAFIWDFKTNTQSGNSYTLSNFNFDDLKLLNNRPQLHTFSVNNSNRKEENTVKAQTANNPLRTVSPLSENEVKIPLPTASSSNNVKQTVQRLNMNVSTLGSSIKKNHPHFNATQTYSNSLRSKSEIQLQSKASLTPVHQNSYSFPANKSFNNVSVEDSVKSDSKHYLLPNATSQIPVSNNIPTIADDFDLNPGNLNIEKSLNASLNLSRGHKRTRSRSMNQIDFMALPLSFDGFVSMPFLDSFTPSDTALSPADNVINHSNKKQNNFNHQGNTSKFNNDNFSFSTDASNSTLLSDFKYLNNSDSQIQLKGNNNPILFENEHSNTLDFSGLSDVSSSHFTENNTPINTNQSVTSMVHNMNVSQSFLVDSEINFSDSMSNSNDY</sequence>
<feature type="region of interest" description="Disordered" evidence="1">
    <location>
        <begin position="373"/>
        <end position="405"/>
    </location>
</feature>
<evidence type="ECO:0000313" key="2">
    <source>
        <dbReference type="EMBL" id="GMM44464.1"/>
    </source>
</evidence>